<name>A0ACC0BJJ0_CATRO</name>
<organism evidence="1 2">
    <name type="scientific">Catharanthus roseus</name>
    <name type="common">Madagascar periwinkle</name>
    <name type="synonym">Vinca rosea</name>
    <dbReference type="NCBI Taxonomy" id="4058"/>
    <lineage>
        <taxon>Eukaryota</taxon>
        <taxon>Viridiplantae</taxon>
        <taxon>Streptophyta</taxon>
        <taxon>Embryophyta</taxon>
        <taxon>Tracheophyta</taxon>
        <taxon>Spermatophyta</taxon>
        <taxon>Magnoliopsida</taxon>
        <taxon>eudicotyledons</taxon>
        <taxon>Gunneridae</taxon>
        <taxon>Pentapetalae</taxon>
        <taxon>asterids</taxon>
        <taxon>lamiids</taxon>
        <taxon>Gentianales</taxon>
        <taxon>Apocynaceae</taxon>
        <taxon>Rauvolfioideae</taxon>
        <taxon>Vinceae</taxon>
        <taxon>Catharanthinae</taxon>
        <taxon>Catharanthus</taxon>
    </lineage>
</organism>
<protein>
    <submittedName>
        <fullName evidence="1">Uncharacterized protein</fullName>
    </submittedName>
</protein>
<keyword evidence="2" id="KW-1185">Reference proteome</keyword>
<reference evidence="2" key="1">
    <citation type="journal article" date="2023" name="Nat. Plants">
        <title>Single-cell RNA sequencing provides a high-resolution roadmap for understanding the multicellular compartmentation of specialized metabolism.</title>
        <authorList>
            <person name="Sun S."/>
            <person name="Shen X."/>
            <person name="Li Y."/>
            <person name="Li Y."/>
            <person name="Wang S."/>
            <person name="Li R."/>
            <person name="Zhang H."/>
            <person name="Shen G."/>
            <person name="Guo B."/>
            <person name="Wei J."/>
            <person name="Xu J."/>
            <person name="St-Pierre B."/>
            <person name="Chen S."/>
            <person name="Sun C."/>
        </authorList>
    </citation>
    <scope>NUCLEOTIDE SEQUENCE [LARGE SCALE GENOMIC DNA]</scope>
</reference>
<comment type="caution">
    <text evidence="1">The sequence shown here is derived from an EMBL/GenBank/DDBJ whole genome shotgun (WGS) entry which is preliminary data.</text>
</comment>
<evidence type="ECO:0000313" key="1">
    <source>
        <dbReference type="EMBL" id="KAI5672795.1"/>
    </source>
</evidence>
<accession>A0ACC0BJJ0</accession>
<evidence type="ECO:0000313" key="2">
    <source>
        <dbReference type="Proteomes" id="UP001060085"/>
    </source>
</evidence>
<proteinExistence type="predicted"/>
<gene>
    <name evidence="1" type="ORF">M9H77_13159</name>
</gene>
<dbReference type="Proteomes" id="UP001060085">
    <property type="component" value="Linkage Group LG03"/>
</dbReference>
<sequence>MVAGTNNLERFKTWSGSSQIMIGSGKLRFNRSGLGPTTTFPRGVKGCHAEVAGSNFTSRACRLKLEDGNLDIAEEGPALLVGATWNGGSGISTEGEGKSKEEEAPGESDRNEAATGRGERLAVDIEVSRDGEGRASAEWVDGLGKNKGVVMGCRGDL</sequence>
<dbReference type="EMBL" id="CM044703">
    <property type="protein sequence ID" value="KAI5672795.1"/>
    <property type="molecule type" value="Genomic_DNA"/>
</dbReference>